<organism evidence="6 7">
    <name type="scientific">Gonapodya prolifera (strain JEL478)</name>
    <name type="common">Monoblepharis prolifera</name>
    <dbReference type="NCBI Taxonomy" id="1344416"/>
    <lineage>
        <taxon>Eukaryota</taxon>
        <taxon>Fungi</taxon>
        <taxon>Fungi incertae sedis</taxon>
        <taxon>Chytridiomycota</taxon>
        <taxon>Chytridiomycota incertae sedis</taxon>
        <taxon>Monoblepharidomycetes</taxon>
        <taxon>Monoblepharidales</taxon>
        <taxon>Gonapodyaceae</taxon>
        <taxon>Gonapodya</taxon>
    </lineage>
</organism>
<dbReference type="OrthoDB" id="392571at2759"/>
<feature type="compositionally biased region" description="Basic and acidic residues" evidence="5">
    <location>
        <begin position="40"/>
        <end position="50"/>
    </location>
</feature>
<dbReference type="Pfam" id="PF22493">
    <property type="entry name" value="PUF_NOP9"/>
    <property type="match status" value="1"/>
</dbReference>
<evidence type="ECO:0000256" key="4">
    <source>
        <dbReference type="ARBA" id="ARBA00031929"/>
    </source>
</evidence>
<name>A0A139B060_GONPJ</name>
<dbReference type="GO" id="GO:0000472">
    <property type="term" value="P:endonucleolytic cleavage to generate mature 5'-end of SSU-rRNA from (SSU-rRNA, 5.8S rRNA, LSU-rRNA)"/>
    <property type="evidence" value="ECO:0007669"/>
    <property type="project" value="TreeGrafter"/>
</dbReference>
<accession>A0A139B060</accession>
<feature type="region of interest" description="Disordered" evidence="5">
    <location>
        <begin position="1"/>
        <end position="70"/>
    </location>
</feature>
<feature type="compositionally biased region" description="Basic and acidic residues" evidence="5">
    <location>
        <begin position="846"/>
        <end position="863"/>
    </location>
</feature>
<keyword evidence="7" id="KW-1185">Reference proteome</keyword>
<dbReference type="GO" id="GO:0000056">
    <property type="term" value="P:ribosomal small subunit export from nucleus"/>
    <property type="evidence" value="ECO:0007669"/>
    <property type="project" value="TreeGrafter"/>
</dbReference>
<feature type="region of interest" description="Disordered" evidence="5">
    <location>
        <begin position="714"/>
        <end position="739"/>
    </location>
</feature>
<dbReference type="SMART" id="SM00025">
    <property type="entry name" value="Pumilio"/>
    <property type="match status" value="5"/>
</dbReference>
<protein>
    <recommendedName>
        <fullName evidence="1">Nucleolar protein 9</fullName>
    </recommendedName>
    <alternativeName>
        <fullName evidence="3 4">Pumilio domain-containing protein NOP9</fullName>
    </alternativeName>
</protein>
<reference evidence="6 7" key="1">
    <citation type="journal article" date="2015" name="Genome Biol. Evol.">
        <title>Phylogenomic analyses indicate that early fungi evolved digesting cell walls of algal ancestors of land plants.</title>
        <authorList>
            <person name="Chang Y."/>
            <person name="Wang S."/>
            <person name="Sekimoto S."/>
            <person name="Aerts A.L."/>
            <person name="Choi C."/>
            <person name="Clum A."/>
            <person name="LaButti K.M."/>
            <person name="Lindquist E.A."/>
            <person name="Yee Ngan C."/>
            <person name="Ohm R.A."/>
            <person name="Salamov A.A."/>
            <person name="Grigoriev I.V."/>
            <person name="Spatafora J.W."/>
            <person name="Berbee M.L."/>
        </authorList>
    </citation>
    <scope>NUCLEOTIDE SEQUENCE [LARGE SCALE GENOMIC DNA]</scope>
    <source>
        <strain evidence="6 7">JEL478</strain>
    </source>
</reference>
<dbReference type="Gene3D" id="1.25.10.10">
    <property type="entry name" value="Leucine-rich Repeat Variant"/>
    <property type="match status" value="3"/>
</dbReference>
<evidence type="ECO:0000256" key="5">
    <source>
        <dbReference type="SAM" id="MobiDB-lite"/>
    </source>
</evidence>
<feature type="compositionally biased region" description="Low complexity" evidence="5">
    <location>
        <begin position="252"/>
        <end position="271"/>
    </location>
</feature>
<feature type="region of interest" description="Disordered" evidence="5">
    <location>
        <begin position="252"/>
        <end position="281"/>
    </location>
</feature>
<dbReference type="GO" id="GO:0000480">
    <property type="term" value="P:endonucleolytic cleavage in 5'-ETS of tricistronic rRNA transcript (SSU-rRNA, 5.8S rRNA, LSU-rRNA)"/>
    <property type="evidence" value="ECO:0007669"/>
    <property type="project" value="TreeGrafter"/>
</dbReference>
<evidence type="ECO:0000313" key="7">
    <source>
        <dbReference type="Proteomes" id="UP000070544"/>
    </source>
</evidence>
<dbReference type="InterPro" id="IPR011989">
    <property type="entry name" value="ARM-like"/>
</dbReference>
<dbReference type="SUPFAM" id="SSF48371">
    <property type="entry name" value="ARM repeat"/>
    <property type="match status" value="1"/>
</dbReference>
<dbReference type="GO" id="GO:0003723">
    <property type="term" value="F:RNA binding"/>
    <property type="evidence" value="ECO:0007669"/>
    <property type="project" value="InterPro"/>
</dbReference>
<dbReference type="EMBL" id="KQ965731">
    <property type="protein sequence ID" value="KXS22193.1"/>
    <property type="molecule type" value="Genomic_DNA"/>
</dbReference>
<dbReference type="GO" id="GO:0000447">
    <property type="term" value="P:endonucleolytic cleavage in ITS1 to separate SSU-rRNA from 5.8S rRNA and LSU-rRNA from tricistronic rRNA transcript (SSU-rRNA, 5.8S rRNA, LSU-rRNA)"/>
    <property type="evidence" value="ECO:0007669"/>
    <property type="project" value="TreeGrafter"/>
</dbReference>
<feature type="compositionally biased region" description="Basic residues" evidence="5">
    <location>
        <begin position="1"/>
        <end position="13"/>
    </location>
</feature>
<dbReference type="GO" id="GO:0005730">
    <property type="term" value="C:nucleolus"/>
    <property type="evidence" value="ECO:0007669"/>
    <property type="project" value="TreeGrafter"/>
</dbReference>
<feature type="compositionally biased region" description="Basic residues" evidence="5">
    <location>
        <begin position="935"/>
        <end position="947"/>
    </location>
</feature>
<dbReference type="PANTHER" id="PTHR13102:SF0">
    <property type="entry name" value="NUCLEOLAR PROTEIN 9"/>
    <property type="match status" value="1"/>
</dbReference>
<evidence type="ECO:0000313" key="6">
    <source>
        <dbReference type="EMBL" id="KXS22193.1"/>
    </source>
</evidence>
<feature type="region of interest" description="Disordered" evidence="5">
    <location>
        <begin position="762"/>
        <end position="802"/>
    </location>
</feature>
<dbReference type="GO" id="GO:0030686">
    <property type="term" value="C:90S preribosome"/>
    <property type="evidence" value="ECO:0007669"/>
    <property type="project" value="TreeGrafter"/>
</dbReference>
<evidence type="ECO:0000256" key="2">
    <source>
        <dbReference type="ARBA" id="ARBA00022737"/>
    </source>
</evidence>
<feature type="compositionally biased region" description="Basic and acidic residues" evidence="5">
    <location>
        <begin position="764"/>
        <end position="793"/>
    </location>
</feature>
<feature type="region of interest" description="Disordered" evidence="5">
    <location>
        <begin position="817"/>
        <end position="947"/>
    </location>
</feature>
<proteinExistence type="predicted"/>
<sequence>MVKHKRGRRGKKGKGVDDDGGGETEAAEVAGEGVDAVQVDSRRADAERSQGGDAAGEDQTQLQSAQMDWSHPDRRHALPLDFFGRPALDLGNYFVDIERLIRENQFEDDEARGSLIANAYASLDGNELALFADPQCSRAVECVLRLSDDWQLRVVADRVGARFYDLFRHQFASHACQTLLFLAADVMERELTGESVVNHGPDAPVVVPSMTETFLSACNTLAPHTIPLLRDRHASHPFRTLLAICAGLPLTTSSSKPTSAPSASAFPTTSSLRPAPAPVTSRNLKRRRIPPNHLASLPAEPASLSRKRAVPPSFAAILDTLVRPVCAADDAELRDLVVHQTASPGLQVAVEAGGDAGGSLAERIVDIDDGVHPAPSPYFSTLFSHPVASHLAERILRSAPYALFARVFTRDVRVSLIVMARSPVGNFVAQAAVGRAEGGELEACVDAVGKEAGSVWFAHRRPALILALSSACALRAPPTVQSAFITHLRRAFAVDVPDRLSQAAHCMIAGSPWGDWCESAARSTVDGYGCAVLAQVAGMSGDGAKAVVESILHIPPALLASLPTHASGSRLVEAVFKSTHVSRTLKRQLAGKLEAKWPDYAVDKFGSHVVEAWWNVGAWEDKDRLASLLQPHIRKLAEQHHGVMVARNLALEDRVRDLKGWTERWRGRERRKEMFKDIFTSEDAAPKQEQAAGGGGKRFFTPMFGFVALKGPDGGSAPLTNKGTKKQTDNVKGKAEKKRVEAVAIPEVDEKAVLGLLAGTSLAPKEKGTDGDKKKKKQSKEQKNGDDVEDHSKSTPAPATRAEIDFLFASPALQFTGAKRKTAADSHDLSASLLPSGPKKKKSKREKVEKELIKPESSTKIEIGDILTAPPQLPALSEKKEKKRKSDKAEEAPTNPSPAGESTGKKKKKKDKTEPEDQNGRQVKVETVVEEGSGKAKRRKKEAKSIE</sequence>
<dbReference type="InterPro" id="IPR016024">
    <property type="entry name" value="ARM-type_fold"/>
</dbReference>
<dbReference type="InterPro" id="IPR040000">
    <property type="entry name" value="NOP9"/>
</dbReference>
<keyword evidence="2" id="KW-0677">Repeat</keyword>
<dbReference type="AlphaFoldDB" id="A0A139B060"/>
<feature type="compositionally biased region" description="Low complexity" evidence="5">
    <location>
        <begin position="27"/>
        <end position="37"/>
    </location>
</feature>
<feature type="compositionally biased region" description="Polar residues" evidence="5">
    <location>
        <begin position="58"/>
        <end position="67"/>
    </location>
</feature>
<dbReference type="STRING" id="1344416.A0A139B060"/>
<gene>
    <name evidence="6" type="ORF">M427DRAFT_26821</name>
</gene>
<evidence type="ECO:0000256" key="1">
    <source>
        <dbReference type="ARBA" id="ARBA00016427"/>
    </source>
</evidence>
<dbReference type="InterPro" id="IPR001313">
    <property type="entry name" value="Pumilio_RNA-bd_rpt"/>
</dbReference>
<dbReference type="GO" id="GO:0030688">
    <property type="term" value="C:preribosome, small subunit precursor"/>
    <property type="evidence" value="ECO:0007669"/>
    <property type="project" value="TreeGrafter"/>
</dbReference>
<evidence type="ECO:0000256" key="3">
    <source>
        <dbReference type="ARBA" id="ARBA00030932"/>
    </source>
</evidence>
<dbReference type="PANTHER" id="PTHR13102">
    <property type="entry name" value="NUCLEOLAR PROTEIN 9"/>
    <property type="match status" value="1"/>
</dbReference>
<feature type="compositionally biased region" description="Basic and acidic residues" evidence="5">
    <location>
        <begin position="726"/>
        <end position="739"/>
    </location>
</feature>
<dbReference type="Proteomes" id="UP000070544">
    <property type="component" value="Unassembled WGS sequence"/>
</dbReference>